<reference evidence="4" key="2">
    <citation type="submission" date="2023-07" db="EMBL/GenBank/DDBJ databases">
        <title>Genome mining of underrepresented organisms for secondary metabolites.</title>
        <authorList>
            <person name="D'Agostino P.M."/>
        </authorList>
    </citation>
    <scope>NUCLEOTIDE SEQUENCE [LARGE SCALE GENOMIC DNA]</scope>
    <source>
        <strain evidence="4">WS4403</strain>
    </source>
</reference>
<feature type="domain" description="Lysozyme inhibitor LprI-like N-terminal" evidence="2">
    <location>
        <begin position="29"/>
        <end position="126"/>
    </location>
</feature>
<evidence type="ECO:0000259" key="2">
    <source>
        <dbReference type="Pfam" id="PF07007"/>
    </source>
</evidence>
<dbReference type="Gene3D" id="1.20.1270.180">
    <property type="match status" value="1"/>
</dbReference>
<gene>
    <name evidence="3" type="ORF">J2125_001961</name>
</gene>
<dbReference type="EMBL" id="JAGGMQ010000001">
    <property type="protein sequence ID" value="MBP2168769.1"/>
    <property type="molecule type" value="Genomic_DNA"/>
</dbReference>
<keyword evidence="1" id="KW-0732">Signal</keyword>
<evidence type="ECO:0000313" key="3">
    <source>
        <dbReference type="EMBL" id="MBP2168769.1"/>
    </source>
</evidence>
<dbReference type="InterPro" id="IPR009739">
    <property type="entry name" value="LprI-like_N"/>
</dbReference>
<sequence length="132" mass="14709">MKKILIAAAMLAGMGLSTSVWAADCSSPDVSAQIDSCAKQGKEAAEQALNKAWTEAKARITTAYKADDKLQKTYQQNLLDSQRGWLKYRDNQCKMQAFLAEEGTPAYDTLTNNCISQINQQRVEQLKQIPYQ</sequence>
<proteinExistence type="predicted"/>
<feature type="signal peptide" evidence="1">
    <location>
        <begin position="1"/>
        <end position="22"/>
    </location>
</feature>
<dbReference type="RefSeq" id="WP_017799562.1">
    <property type="nucleotide sequence ID" value="NZ_JAGGMQ010000001.1"/>
</dbReference>
<reference evidence="3 4" key="1">
    <citation type="submission" date="2021-03" db="EMBL/GenBank/DDBJ databases">
        <authorList>
            <person name="D'Agostino P."/>
            <person name="Huntemann M."/>
            <person name="Clum A."/>
            <person name="Spunde A."/>
            <person name="Palaniappan K."/>
            <person name="Ritter S."/>
            <person name="Mikhailova N."/>
            <person name="Chen I.-M."/>
            <person name="Stamatis D."/>
            <person name="Reddy T."/>
            <person name="O'Malley R."/>
            <person name="Daum C."/>
            <person name="Shapiro N."/>
            <person name="Ivanova N."/>
            <person name="Kyrpides N."/>
            <person name="Woyke T."/>
        </authorList>
    </citation>
    <scope>NUCLEOTIDE SEQUENCE [LARGE SCALE GENOMIC DNA]</scope>
    <source>
        <strain evidence="3 4">WS4403</strain>
    </source>
</reference>
<name>A0ABS4P7Y8_9GAMM</name>
<dbReference type="Proteomes" id="UP001195624">
    <property type="component" value="Unassembled WGS sequence"/>
</dbReference>
<keyword evidence="4" id="KW-1185">Reference proteome</keyword>
<protein>
    <submittedName>
        <fullName evidence="3">Uncharacterized protein YecT (DUF1311 family)</fullName>
    </submittedName>
</protein>
<comment type="caution">
    <text evidence="3">The sequence shown here is derived from an EMBL/GenBank/DDBJ whole genome shotgun (WGS) entry which is preliminary data.</text>
</comment>
<evidence type="ECO:0000313" key="4">
    <source>
        <dbReference type="Proteomes" id="UP001195624"/>
    </source>
</evidence>
<dbReference type="Pfam" id="PF07007">
    <property type="entry name" value="LprI"/>
    <property type="match status" value="1"/>
</dbReference>
<evidence type="ECO:0000256" key="1">
    <source>
        <dbReference type="SAM" id="SignalP"/>
    </source>
</evidence>
<accession>A0ABS4P7Y8</accession>
<feature type="chain" id="PRO_5045875146" evidence="1">
    <location>
        <begin position="23"/>
        <end position="132"/>
    </location>
</feature>
<organism evidence="3 4">
    <name type="scientific">Winslowiella toletana</name>
    <dbReference type="NCBI Taxonomy" id="92490"/>
    <lineage>
        <taxon>Bacteria</taxon>
        <taxon>Pseudomonadati</taxon>
        <taxon>Pseudomonadota</taxon>
        <taxon>Gammaproteobacteria</taxon>
        <taxon>Enterobacterales</taxon>
        <taxon>Erwiniaceae</taxon>
        <taxon>Winslowiella</taxon>
    </lineage>
</organism>